<protein>
    <recommendedName>
        <fullName evidence="3">N-formylglutamate amidohydrolase</fullName>
    </recommendedName>
</protein>
<gene>
    <name evidence="1" type="ORF">FYJ33_08640</name>
</gene>
<evidence type="ECO:0000313" key="2">
    <source>
        <dbReference type="Proteomes" id="UP000460287"/>
    </source>
</evidence>
<accession>A0A7X2T224</accession>
<proteinExistence type="predicted"/>
<name>A0A7X2T224_9CLOT</name>
<dbReference type="InterPro" id="IPR007709">
    <property type="entry name" value="N-FG_amidohydro"/>
</dbReference>
<comment type="caution">
    <text evidence="1">The sequence shown here is derived from an EMBL/GenBank/DDBJ whole genome shotgun (WGS) entry which is preliminary data.</text>
</comment>
<sequence>MDNEIADSMIKIINENNHEIPVIISIPHSGLFIPQSMKRKLKKDVVLTNSDWYLSELYDFLESLGYTVISSDVNRYVIDVNRNVLQKEGSSYKTNMVYTITTQGDEIYDIPVTEHEIKKRMQNYYLPYHNLLKKSIEEKLKHFAKVYVVDLHIW</sequence>
<keyword evidence="2" id="KW-1185">Reference proteome</keyword>
<organism evidence="1 2">
    <name type="scientific">Inconstantimicrobium porci</name>
    <dbReference type="NCBI Taxonomy" id="2652291"/>
    <lineage>
        <taxon>Bacteria</taxon>
        <taxon>Bacillati</taxon>
        <taxon>Bacillota</taxon>
        <taxon>Clostridia</taxon>
        <taxon>Eubacteriales</taxon>
        <taxon>Clostridiaceae</taxon>
        <taxon>Inconstantimicrobium</taxon>
    </lineage>
</organism>
<dbReference type="RefSeq" id="WP_154531364.1">
    <property type="nucleotide sequence ID" value="NZ_JAXFSD010000145.1"/>
</dbReference>
<dbReference type="AlphaFoldDB" id="A0A7X2T224"/>
<evidence type="ECO:0008006" key="3">
    <source>
        <dbReference type="Google" id="ProtNLM"/>
    </source>
</evidence>
<dbReference type="EMBL" id="VULX01000011">
    <property type="protein sequence ID" value="MSR91473.1"/>
    <property type="molecule type" value="Genomic_DNA"/>
</dbReference>
<dbReference type="Pfam" id="PF05013">
    <property type="entry name" value="FGase"/>
    <property type="match status" value="1"/>
</dbReference>
<dbReference type="Proteomes" id="UP000460287">
    <property type="component" value="Unassembled WGS sequence"/>
</dbReference>
<evidence type="ECO:0000313" key="1">
    <source>
        <dbReference type="EMBL" id="MSR91473.1"/>
    </source>
</evidence>
<reference evidence="1 2" key="1">
    <citation type="submission" date="2019-08" db="EMBL/GenBank/DDBJ databases">
        <title>In-depth cultivation of the pig gut microbiome towards novel bacterial diversity and tailored functional studies.</title>
        <authorList>
            <person name="Wylensek D."/>
            <person name="Hitch T.C.A."/>
            <person name="Clavel T."/>
        </authorList>
    </citation>
    <scope>NUCLEOTIDE SEQUENCE [LARGE SCALE GENOMIC DNA]</scope>
    <source>
        <strain evidence="1 2">WCA-383-APC-5B</strain>
    </source>
</reference>
<dbReference type="Gene3D" id="3.40.630.40">
    <property type="entry name" value="Zn-dependent exopeptidases"/>
    <property type="match status" value="1"/>
</dbReference>
<dbReference type="SUPFAM" id="SSF53187">
    <property type="entry name" value="Zn-dependent exopeptidases"/>
    <property type="match status" value="1"/>
</dbReference>